<feature type="region of interest" description="Disordered" evidence="1">
    <location>
        <begin position="209"/>
        <end position="248"/>
    </location>
</feature>
<feature type="region of interest" description="Disordered" evidence="1">
    <location>
        <begin position="290"/>
        <end position="316"/>
    </location>
</feature>
<dbReference type="EMBL" id="MWWQ01000005">
    <property type="protein sequence ID" value="OZG52999.1"/>
    <property type="molecule type" value="Genomic_DNA"/>
</dbReference>
<feature type="region of interest" description="Disordered" evidence="1">
    <location>
        <begin position="431"/>
        <end position="453"/>
    </location>
</feature>
<comment type="caution">
    <text evidence="2">The sequence shown here is derived from an EMBL/GenBank/DDBJ whole genome shotgun (WGS) entry which is preliminary data.</text>
</comment>
<evidence type="ECO:0000313" key="2">
    <source>
        <dbReference type="EMBL" id="OZG52999.1"/>
    </source>
</evidence>
<evidence type="ECO:0000313" key="3">
    <source>
        <dbReference type="Proteomes" id="UP000216454"/>
    </source>
</evidence>
<gene>
    <name evidence="2" type="ORF">PSSU_0617</name>
</gene>
<organism evidence="2 3">
    <name type="scientific">Pseudoscardovia suis</name>
    <dbReference type="NCBI Taxonomy" id="987063"/>
    <lineage>
        <taxon>Bacteria</taxon>
        <taxon>Bacillati</taxon>
        <taxon>Actinomycetota</taxon>
        <taxon>Actinomycetes</taxon>
        <taxon>Bifidobacteriales</taxon>
        <taxon>Bifidobacteriaceae</taxon>
        <taxon>Pseudoscardovia</taxon>
    </lineage>
</organism>
<sequence length="453" mass="47117">MPVAWAHGNTGAADRSNVVGGTSAGIQPADSETQTEAEAETKADDEFSHTRVYRARPYAVYSTIMAVLGNNRYFSVESFDIGRMTVRCRAHASGILYDVSVFDRGLKGSAVTVLPAAASDGTVPLADDSLGDIGASSGDRVFGDANASSDADVSSDAKAADGTVYDAVSVHPERGARSGVDVHSDVEALFAGFLAVLRAGDVIEGSRPTQAAKMESAGINPPGVESDHGEPYPATSTSVRAQAAPAETTRMESAGVETTRAEPMHINPARIVQAEARPARIDAEQGNSGRVVISGRHPGSQAVTRPMQEGGSGVRGRRIGSHPITAMADIEQSADQSYLPVTTGSTAIMPQGSLMPVPPPPTQLGKSARADVTVADMASVAQDAGASHYADGTSVANGAAQMVKSVAGKAARGFRLALRWMCLRWNVRRGARPRADDTNGKPREEHNGAVSSR</sequence>
<accession>A0A261F1K1</accession>
<proteinExistence type="predicted"/>
<keyword evidence="3" id="KW-1185">Reference proteome</keyword>
<feature type="compositionally biased region" description="Basic and acidic residues" evidence="1">
    <location>
        <begin position="433"/>
        <end position="447"/>
    </location>
</feature>
<dbReference type="AlphaFoldDB" id="A0A261F1K1"/>
<protein>
    <submittedName>
        <fullName evidence="2">Uncharacterized protein</fullName>
    </submittedName>
</protein>
<evidence type="ECO:0000256" key="1">
    <source>
        <dbReference type="SAM" id="MobiDB-lite"/>
    </source>
</evidence>
<dbReference type="Proteomes" id="UP000216454">
    <property type="component" value="Unassembled WGS sequence"/>
</dbReference>
<name>A0A261F1K1_9BIFI</name>
<dbReference type="OrthoDB" id="10021364at2"/>
<dbReference type="RefSeq" id="WP_094690905.1">
    <property type="nucleotide sequence ID" value="NZ_MWWQ01000005.1"/>
</dbReference>
<reference evidence="2 3" key="1">
    <citation type="journal article" date="2017" name="BMC Genomics">
        <title>Comparative genomic and phylogenomic analyses of the Bifidobacteriaceae family.</title>
        <authorList>
            <person name="Lugli G.A."/>
            <person name="Milani C."/>
            <person name="Turroni F."/>
            <person name="Duranti S."/>
            <person name="Mancabelli L."/>
            <person name="Mangifesta M."/>
            <person name="Ferrario C."/>
            <person name="Modesto M."/>
            <person name="Mattarelli P."/>
            <person name="Jiri K."/>
            <person name="van Sinderen D."/>
            <person name="Ventura M."/>
        </authorList>
    </citation>
    <scope>NUCLEOTIDE SEQUENCE [LARGE SCALE GENOMIC DNA]</scope>
    <source>
        <strain evidence="2 3">DSM 24744</strain>
    </source>
</reference>
<feature type="region of interest" description="Disordered" evidence="1">
    <location>
        <begin position="1"/>
        <end position="46"/>
    </location>
</feature>